<dbReference type="Gene3D" id="2.30.30.490">
    <property type="match status" value="1"/>
</dbReference>
<feature type="region of interest" description="Disordered" evidence="9">
    <location>
        <begin position="1155"/>
        <end position="1176"/>
    </location>
</feature>
<feature type="domain" description="BAH" evidence="11">
    <location>
        <begin position="159"/>
        <end position="293"/>
    </location>
</feature>
<dbReference type="PROSITE" id="PS50114">
    <property type="entry name" value="GATA_ZN_FINGER_2"/>
    <property type="match status" value="1"/>
</dbReference>
<dbReference type="PROSITE" id="PS51293">
    <property type="entry name" value="SANT"/>
    <property type="match status" value="1"/>
</dbReference>
<dbReference type="SMART" id="SM00439">
    <property type="entry name" value="BAH"/>
    <property type="match status" value="1"/>
</dbReference>
<dbReference type="PROSITE" id="PS51038">
    <property type="entry name" value="BAH"/>
    <property type="match status" value="1"/>
</dbReference>
<sequence length="1641" mass="179839">MTSSGALVEEAPVVPQPAPAPSHNQPDATEPVTPTTSAGSGSDSSGDRGKQGQEQHQQQQQGEAETEQCEGEKIDKQMLEDKQQQRTRAKELPDEYLNGQWDAEPFYYVTMANSSARNNGSNTTPNDGGEATRRRQKRGVIYKHRENMEYECFQSHEGVVYRPGDQVFVESSREEPWMIGAIVSFKMKKRDQLLVKLLRYYRPPDVPELSFSLITQERIEEGHFHATRQSHARELFSSDSALLFHISALRGKCTVKLVKDLRSALAEVDLADPDSFFHCLNYNQESGRLASVQMSIRVGSAHQADVPSCSTAAGISDEADRDELLYRPGYLCAETEVKYVKMARAFRTFSLINNKRITTLEKATRTGDLLLDDAITTLHRCKYNIVDGINEMQGNDEHLTSDSSFMSADDVKKFGKGIKTYGKAFNKINRDLLPHHRREQLVAFYYLWKKSRDATRPKPLSNAMKRNQAALIAAGTAAARRIKNGNGDNGTVAMGAAATTPDGVTGAANCGGTITGGATWRSEMSNGGLDGIESLNAISLDDLMDYESASEIETEQMESAERMPSRACHHCFGIKSKDWHHVGHERLLMCTDCRLFYKKYGQLRPVDRPRTVPPCLLSNTPARTTTTSPNGDDENEEPLAQTLPVNRIRTRGAGRQLLLQREQQRSRRTPSSLDGDRTTRRTPQRAIATAGGTEATEGTAESNGTTTEQQRRSTPLRNATKSRKRAHREGTATTDSGTDQTPTPSSKDSKRHKKDNSALPSAASSRTPSPPQQQEDVKEANTTVSNSGETSVPEESAAEQPLLLRRPDAEGNGTITPPAGTVATTTNSTGSISKSNELNLPSTAALSSAPNSPNEQLKENPPQNEPSSALTTSKVSAPQALVKKPVAKVEPLDNTKKDGERNVATDQEEMLQSDSCCPATEQEDAMAVLEVEEDGVGQDMGPIGESDEAEGFRTTNKESLEEGKVTVLIRRLRRSNGLSCARTDLAYIEVPERQQWRERKTREASERTVRKSAGGGSGNNAPTMPDQKQLQMNSQQHKQFGNATGGGAKKMEMPSEFLPNGMTPADAPPPSAAAVLASPLMANPAIAMMNGLFIPPQVHPSLVSSTSASLHTNSASNSTAANNANTSSSSGHMANTALGSTGFAGATRLPAGAAAAGYTHSQQQQSLGSAQHQQQQMVPGMATALLQQQQQQHAHDQQQQQAVLAAAAMQISAMGGAANAQQQQQLHNVLMGMAQQQQQQQPQQQYQHQLQQMLMHFAMQEQHQQQKMMELQRQQQQQQQKRATVAQQQQQQHSLLNGQHPHPLGHAAAIGQMHHQQQQQQPHAGHVFNGISAAQSAAHHQQQQSQQPKEQLHQQQQNHQQMMQQQQSQQQNAAVAALMGQLFGAATFQQQQQQQAAMFALQQRAAAPPAVQQQQAPPPAHPPSALPSNTAQNIGTAQNGPNVAQQQQQAMMLLEMAAAAAMNPQQLMALMAGSGLDARTLDELRGHLLNQQQQQQQLTANAAAAQHQQQQQALAAQQQQAVQHQQQQMLAMLAASGALTPEQLQVAVIGQQQQQNSAPALHTPSTSSSIQQQQHQMQQQMQQQMALAAIQQQQQQQAVAAQQQHHHHNQQQQQQFVQIQQQMEMLRRMQQHHQEQQQQQR</sequence>
<evidence type="ECO:0000256" key="4">
    <source>
        <dbReference type="ARBA" id="ARBA00022833"/>
    </source>
</evidence>
<evidence type="ECO:0000256" key="7">
    <source>
        <dbReference type="PROSITE-ProRule" id="PRU00094"/>
    </source>
</evidence>
<dbReference type="PANTHER" id="PTHR10865:SF29">
    <property type="entry name" value="METASTASIS ASSOCIATED 1-LIKE, ISOFORM D"/>
    <property type="match status" value="1"/>
</dbReference>
<dbReference type="InterPro" id="IPR000679">
    <property type="entry name" value="Znf_GATA"/>
</dbReference>
<keyword evidence="5" id="KW-0238">DNA-binding</keyword>
<evidence type="ECO:0000256" key="3">
    <source>
        <dbReference type="ARBA" id="ARBA00022771"/>
    </source>
</evidence>
<keyword evidence="4" id="KW-0862">Zinc</keyword>
<feature type="region of interest" description="Disordered" evidence="9">
    <location>
        <begin position="1408"/>
        <end position="1443"/>
    </location>
</feature>
<dbReference type="SMART" id="SM00401">
    <property type="entry name" value="ZnF_GATA"/>
    <property type="match status" value="1"/>
</dbReference>
<feature type="compositionally biased region" description="Low complexity" evidence="9">
    <location>
        <begin position="688"/>
        <end position="708"/>
    </location>
</feature>
<dbReference type="FunFam" id="1.10.10.60:FF:000012">
    <property type="entry name" value="Metastasis-associated 1 family, member 3"/>
    <property type="match status" value="1"/>
</dbReference>
<evidence type="ECO:0000259" key="12">
    <source>
        <dbReference type="PROSITE" id="PS51156"/>
    </source>
</evidence>
<feature type="region of interest" description="Disordered" evidence="9">
    <location>
        <begin position="1"/>
        <end position="70"/>
    </location>
</feature>
<feature type="compositionally biased region" description="Low complexity" evidence="9">
    <location>
        <begin position="757"/>
        <end position="767"/>
    </location>
</feature>
<feature type="compositionally biased region" description="Pro residues" evidence="9">
    <location>
        <begin position="1416"/>
        <end position="1425"/>
    </location>
</feature>
<dbReference type="InterPro" id="IPR043151">
    <property type="entry name" value="BAH_sf"/>
</dbReference>
<feature type="compositionally biased region" description="Polar residues" evidence="9">
    <location>
        <begin position="114"/>
        <end position="126"/>
    </location>
</feature>
<dbReference type="PROSITE" id="PS51156">
    <property type="entry name" value="ELM2"/>
    <property type="match status" value="1"/>
</dbReference>
<feature type="compositionally biased region" description="Polar residues" evidence="9">
    <location>
        <begin position="1428"/>
        <end position="1443"/>
    </location>
</feature>
<protein>
    <submittedName>
        <fullName evidence="14">Uncharacterized protein</fullName>
    </submittedName>
</protein>
<evidence type="ECO:0000256" key="2">
    <source>
        <dbReference type="ARBA" id="ARBA00022723"/>
    </source>
</evidence>
<feature type="domain" description="GATA-type" evidence="10">
    <location>
        <begin position="562"/>
        <end position="623"/>
    </location>
</feature>
<evidence type="ECO:0000313" key="15">
    <source>
        <dbReference type="Proteomes" id="UP001620645"/>
    </source>
</evidence>
<dbReference type="SUPFAM" id="SSF57716">
    <property type="entry name" value="Glucocorticoid receptor-like (DNA-binding domain)"/>
    <property type="match status" value="1"/>
</dbReference>
<feature type="compositionally biased region" description="Polar residues" evidence="9">
    <location>
        <begin position="22"/>
        <end position="36"/>
    </location>
</feature>
<feature type="region of interest" description="Disordered" evidence="9">
    <location>
        <begin position="1555"/>
        <end position="1578"/>
    </location>
</feature>
<feature type="coiled-coil region" evidence="8">
    <location>
        <begin position="1481"/>
        <end position="1527"/>
    </location>
</feature>
<dbReference type="InterPro" id="IPR017884">
    <property type="entry name" value="SANT_dom"/>
</dbReference>
<evidence type="ECO:0000256" key="8">
    <source>
        <dbReference type="SAM" id="Coils"/>
    </source>
</evidence>
<evidence type="ECO:0000256" key="6">
    <source>
        <dbReference type="ARBA" id="ARBA00023242"/>
    </source>
</evidence>
<keyword evidence="6" id="KW-0539">Nucleus</keyword>
<keyword evidence="1" id="KW-0678">Repressor</keyword>
<keyword evidence="2" id="KW-0479">Metal-binding</keyword>
<reference evidence="14 15" key="1">
    <citation type="submission" date="2024-10" db="EMBL/GenBank/DDBJ databases">
        <authorList>
            <person name="Kim D."/>
        </authorList>
    </citation>
    <scope>NUCLEOTIDE SEQUENCE [LARGE SCALE GENOMIC DNA]</scope>
    <source>
        <strain evidence="14">Taebaek</strain>
    </source>
</reference>
<keyword evidence="3 7" id="KW-0863">Zinc-finger</keyword>
<dbReference type="Gene3D" id="1.10.10.60">
    <property type="entry name" value="Homeodomain-like"/>
    <property type="match status" value="1"/>
</dbReference>
<dbReference type="PANTHER" id="PTHR10865">
    <property type="entry name" value="METASTASIS-ASSOCIATED PROTEIN AND MESODERM INDUCTION EARLY RESPONSE PROTEIN"/>
    <property type="match status" value="1"/>
</dbReference>
<feature type="domain" description="SANT" evidence="13">
    <location>
        <begin position="407"/>
        <end position="453"/>
    </location>
</feature>
<feature type="compositionally biased region" description="Polar residues" evidence="9">
    <location>
        <begin position="1019"/>
        <end position="1042"/>
    </location>
</feature>
<feature type="compositionally biased region" description="Basic and acidic residues" evidence="9">
    <location>
        <begin position="890"/>
        <end position="903"/>
    </location>
</feature>
<feature type="region of interest" description="Disordered" evidence="9">
    <location>
        <begin position="114"/>
        <end position="136"/>
    </location>
</feature>
<dbReference type="FunFam" id="2.30.30.490:FF:000023">
    <property type="entry name" value="Egg-laying defective protein 27"/>
    <property type="match status" value="1"/>
</dbReference>
<feature type="region of interest" description="Disordered" evidence="9">
    <location>
        <begin position="995"/>
        <end position="1064"/>
    </location>
</feature>
<evidence type="ECO:0000256" key="5">
    <source>
        <dbReference type="ARBA" id="ARBA00023125"/>
    </source>
</evidence>
<dbReference type="Proteomes" id="UP001620645">
    <property type="component" value="Unassembled WGS sequence"/>
</dbReference>
<feature type="compositionally biased region" description="Basic and acidic residues" evidence="9">
    <location>
        <begin position="995"/>
        <end position="1009"/>
    </location>
</feature>
<feature type="compositionally biased region" description="Low complexity" evidence="9">
    <location>
        <begin position="54"/>
        <end position="63"/>
    </location>
</feature>
<dbReference type="Pfam" id="PF01426">
    <property type="entry name" value="BAH"/>
    <property type="match status" value="1"/>
</dbReference>
<evidence type="ECO:0000259" key="13">
    <source>
        <dbReference type="PROSITE" id="PS51293"/>
    </source>
</evidence>
<comment type="caution">
    <text evidence="14">The sequence shown here is derived from an EMBL/GenBank/DDBJ whole genome shotgun (WGS) entry which is preliminary data.</text>
</comment>
<evidence type="ECO:0000313" key="14">
    <source>
        <dbReference type="EMBL" id="KAL3089476.1"/>
    </source>
</evidence>
<accession>A0ABD2JFV4</accession>
<feature type="compositionally biased region" description="Low complexity" evidence="9">
    <location>
        <begin position="1104"/>
        <end position="1130"/>
    </location>
</feature>
<evidence type="ECO:0000259" key="10">
    <source>
        <dbReference type="PROSITE" id="PS50114"/>
    </source>
</evidence>
<gene>
    <name evidence="14" type="ORF">niasHS_006860</name>
</gene>
<evidence type="ECO:0000256" key="9">
    <source>
        <dbReference type="SAM" id="MobiDB-lite"/>
    </source>
</evidence>
<feature type="domain" description="ELM2" evidence="12">
    <location>
        <begin position="294"/>
        <end position="396"/>
    </location>
</feature>
<feature type="region of interest" description="Disordered" evidence="9">
    <location>
        <begin position="1102"/>
        <end position="1133"/>
    </location>
</feature>
<proteinExistence type="predicted"/>
<feature type="compositionally biased region" description="Polar residues" evidence="9">
    <location>
        <begin position="822"/>
        <end position="876"/>
    </location>
</feature>
<feature type="compositionally biased region" description="Polar residues" evidence="9">
    <location>
        <begin position="780"/>
        <end position="790"/>
    </location>
</feature>
<feature type="region of interest" description="Disordered" evidence="9">
    <location>
        <begin position="1333"/>
        <end position="1368"/>
    </location>
</feature>
<dbReference type="SMART" id="SM01189">
    <property type="entry name" value="ELM2"/>
    <property type="match status" value="1"/>
</dbReference>
<feature type="region of interest" description="Disordered" evidence="9">
    <location>
        <begin position="1264"/>
        <end position="1305"/>
    </location>
</feature>
<feature type="compositionally biased region" description="Polar residues" evidence="9">
    <location>
        <begin position="731"/>
        <end position="746"/>
    </location>
</feature>
<dbReference type="InterPro" id="IPR000949">
    <property type="entry name" value="ELM2_dom"/>
</dbReference>
<keyword evidence="15" id="KW-1185">Reference proteome</keyword>
<feature type="compositionally biased region" description="Polar residues" evidence="9">
    <location>
        <begin position="617"/>
        <end position="630"/>
    </location>
</feature>
<feature type="region of interest" description="Disordered" evidence="9">
    <location>
        <begin position="608"/>
        <end position="916"/>
    </location>
</feature>
<dbReference type="Pfam" id="PF01448">
    <property type="entry name" value="ELM2"/>
    <property type="match status" value="1"/>
</dbReference>
<dbReference type="Pfam" id="PF00320">
    <property type="entry name" value="GATA"/>
    <property type="match status" value="1"/>
</dbReference>
<dbReference type="InterPro" id="IPR001025">
    <property type="entry name" value="BAH_dom"/>
</dbReference>
<dbReference type="InterPro" id="IPR040138">
    <property type="entry name" value="MIER/MTA"/>
</dbReference>
<organism evidence="14 15">
    <name type="scientific">Heterodera schachtii</name>
    <name type="common">Sugarbeet cyst nematode worm</name>
    <name type="synonym">Tylenchus schachtii</name>
    <dbReference type="NCBI Taxonomy" id="97005"/>
    <lineage>
        <taxon>Eukaryota</taxon>
        <taxon>Metazoa</taxon>
        <taxon>Ecdysozoa</taxon>
        <taxon>Nematoda</taxon>
        <taxon>Chromadorea</taxon>
        <taxon>Rhabditida</taxon>
        <taxon>Tylenchina</taxon>
        <taxon>Tylenchomorpha</taxon>
        <taxon>Tylenchoidea</taxon>
        <taxon>Heteroderidae</taxon>
        <taxon>Heteroderinae</taxon>
        <taxon>Heterodera</taxon>
    </lineage>
</organism>
<dbReference type="GO" id="GO:0008270">
    <property type="term" value="F:zinc ion binding"/>
    <property type="evidence" value="ECO:0007669"/>
    <property type="project" value="UniProtKB-KW"/>
</dbReference>
<dbReference type="EMBL" id="JBICCN010000144">
    <property type="protein sequence ID" value="KAL3089476.1"/>
    <property type="molecule type" value="Genomic_DNA"/>
</dbReference>
<feature type="coiled-coil region" evidence="8">
    <location>
        <begin position="1609"/>
        <end position="1639"/>
    </location>
</feature>
<dbReference type="GO" id="GO:0005634">
    <property type="term" value="C:nucleus"/>
    <property type="evidence" value="ECO:0007669"/>
    <property type="project" value="UniProtKB-ARBA"/>
</dbReference>
<feature type="compositionally biased region" description="Low complexity" evidence="9">
    <location>
        <begin position="1264"/>
        <end position="1293"/>
    </location>
</feature>
<dbReference type="GO" id="GO:0003677">
    <property type="term" value="F:DNA binding"/>
    <property type="evidence" value="ECO:0007669"/>
    <property type="project" value="UniProtKB-KW"/>
</dbReference>
<name>A0ABD2JFV4_HETSC</name>
<evidence type="ECO:0000259" key="11">
    <source>
        <dbReference type="PROSITE" id="PS51038"/>
    </source>
</evidence>
<dbReference type="CDD" id="cd00202">
    <property type="entry name" value="ZnF_GATA"/>
    <property type="match status" value="1"/>
</dbReference>
<evidence type="ECO:0000256" key="1">
    <source>
        <dbReference type="ARBA" id="ARBA00022491"/>
    </source>
</evidence>
<keyword evidence="8" id="KW-0175">Coiled coil</keyword>